<proteinExistence type="predicted"/>
<keyword evidence="1" id="KW-0472">Membrane</keyword>
<dbReference type="GO" id="GO:0005886">
    <property type="term" value="C:plasma membrane"/>
    <property type="evidence" value="ECO:0007669"/>
    <property type="project" value="TreeGrafter"/>
</dbReference>
<dbReference type="InterPro" id="IPR027463">
    <property type="entry name" value="AcrB_DN_DC_subdom"/>
</dbReference>
<dbReference type="InterPro" id="IPR001036">
    <property type="entry name" value="Acrflvin-R"/>
</dbReference>
<dbReference type="SUPFAM" id="SSF82693">
    <property type="entry name" value="Multidrug efflux transporter AcrB pore domain, PN1, PN2, PC1 and PC2 subdomains"/>
    <property type="match status" value="1"/>
</dbReference>
<feature type="transmembrane region" description="Helical" evidence="1">
    <location>
        <begin position="246"/>
        <end position="273"/>
    </location>
</feature>
<feature type="transmembrane region" description="Helical" evidence="1">
    <location>
        <begin position="217"/>
        <end position="240"/>
    </location>
</feature>
<dbReference type="Gene3D" id="3.30.70.1440">
    <property type="entry name" value="Multidrug efflux transporter AcrB pore domain"/>
    <property type="match status" value="1"/>
</dbReference>
<keyword evidence="1" id="KW-0812">Transmembrane</keyword>
<feature type="transmembrane region" description="Helical" evidence="1">
    <location>
        <begin position="149"/>
        <end position="169"/>
    </location>
</feature>
<dbReference type="Proteomes" id="UP000316609">
    <property type="component" value="Unassembled WGS sequence"/>
</dbReference>
<dbReference type="SUPFAM" id="SSF82866">
    <property type="entry name" value="Multidrug efflux transporter AcrB transmembrane domain"/>
    <property type="match status" value="2"/>
</dbReference>
<evidence type="ECO:0000256" key="1">
    <source>
        <dbReference type="SAM" id="Phobius"/>
    </source>
</evidence>
<keyword evidence="1" id="KW-1133">Transmembrane helix</keyword>
<feature type="transmembrane region" description="Helical" evidence="1">
    <location>
        <begin position="732"/>
        <end position="754"/>
    </location>
</feature>
<evidence type="ECO:0000313" key="3">
    <source>
        <dbReference type="Proteomes" id="UP000316609"/>
    </source>
</evidence>
<dbReference type="Gene3D" id="3.30.70.1320">
    <property type="entry name" value="Multidrug efflux transporter AcrB pore domain like"/>
    <property type="match status" value="1"/>
</dbReference>
<dbReference type="PANTHER" id="PTHR32063:SF24">
    <property type="entry name" value="CATION EFFLUX SYSTEM (ACRB_ACRD_ACRF FAMILY)"/>
    <property type="match status" value="1"/>
</dbReference>
<gene>
    <name evidence="2" type="ORF">E6K78_08325</name>
</gene>
<dbReference type="AlphaFoldDB" id="A0A538TN76"/>
<feature type="transmembrane region" description="Helical" evidence="1">
    <location>
        <begin position="686"/>
        <end position="707"/>
    </location>
</feature>
<feature type="transmembrane region" description="Helical" evidence="1">
    <location>
        <begin position="294"/>
        <end position="317"/>
    </location>
</feature>
<accession>A0A538TN76</accession>
<dbReference type="GO" id="GO:0042910">
    <property type="term" value="F:xenobiotic transmembrane transporter activity"/>
    <property type="evidence" value="ECO:0007669"/>
    <property type="project" value="TreeGrafter"/>
</dbReference>
<name>A0A538TN76_UNCEI</name>
<feature type="transmembrane region" description="Helical" evidence="1">
    <location>
        <begin position="657"/>
        <end position="680"/>
    </location>
</feature>
<dbReference type="Pfam" id="PF00873">
    <property type="entry name" value="ACR_tran"/>
    <property type="match status" value="1"/>
</dbReference>
<dbReference type="EMBL" id="VBOY01000076">
    <property type="protein sequence ID" value="TMQ65077.1"/>
    <property type="molecule type" value="Genomic_DNA"/>
</dbReference>
<sequence>MPCAASPNCSRSGSSTPIASSTLVSSMLAPWIWPPSARSPSRSPEPRRFRSPRWESPEFVRYQAHDREAVLINVLRRPSASTITLAVAVRNWLRSHRDEIPADVLVETFYDQSNLIRASVGSVRDSLVVGALLAILVVALFLGSLRLGLASAIVLPGSVALTLFGLTLAHQSLNLMTLGGFAAAVGLVLDDAIVVVEHLAHDAARTRDVRGRAMAMAEIFPSLVGSSICTIVIFIPFMFLDGVTGAFFKVLALSMTLMLSASLLLCVAVLPLVNPQANPRVIGMPGRFARSVRFASARPWVGAMMVAVLVGSAALMFRALGTGFLPPIDEGSLIVDFFTPPGTSVTETDRMMREVEQQIDATPEIDAWSRRTGDQLGFFLTEPNHGDYVLRLRNHRRRSADEIADDLRKRIEASQPGVTIEFGQLVEDLIGDLTTTPQPIEVRVYGEDRKLTEARARAIAAILGHIKGVVDVKSGVVVSGPDLVVLPAASAARLGVPSVALTHAIEPAVSGLDAGTIVRGTHAWPMRVTALRAAGPAGVRSLAELPVAVAPGRTVRLGDLATLRVDPGETELSRDDLRTVVSVTARLSGRDLGSTMVEIQRRLRRDLPLPVGMSLGYGGLWAEQQSSFRGLAGVLLGATLAVTLTLLFGFRSWRLTGAVLLTVAGSLAGVFAALLVGGATFNVSSFVGAIMMVGIVAENAYFLVAAYRAGRAEGISSADAAEHAALRRARPVLMTTAAGVAALAPLALGFGAGSALLRPLALAVVGGFVTSAPLLLIALPSLLAFAGRRE</sequence>
<feature type="transmembrane region" description="Helical" evidence="1">
    <location>
        <begin position="126"/>
        <end position="142"/>
    </location>
</feature>
<dbReference type="Gene3D" id="3.30.70.1430">
    <property type="entry name" value="Multidrug efflux transporter AcrB pore domain"/>
    <property type="match status" value="1"/>
</dbReference>
<evidence type="ECO:0000313" key="2">
    <source>
        <dbReference type="EMBL" id="TMQ65077.1"/>
    </source>
</evidence>
<comment type="caution">
    <text evidence="2">The sequence shown here is derived from an EMBL/GenBank/DDBJ whole genome shotgun (WGS) entry which is preliminary data.</text>
</comment>
<reference evidence="2 3" key="1">
    <citation type="journal article" date="2019" name="Nat. Microbiol.">
        <title>Mediterranean grassland soil C-N compound turnover is dependent on rainfall and depth, and is mediated by genomically divergent microorganisms.</title>
        <authorList>
            <person name="Diamond S."/>
            <person name="Andeer P.F."/>
            <person name="Li Z."/>
            <person name="Crits-Christoph A."/>
            <person name="Burstein D."/>
            <person name="Anantharaman K."/>
            <person name="Lane K.R."/>
            <person name="Thomas B.C."/>
            <person name="Pan C."/>
            <person name="Northen T.R."/>
            <person name="Banfield J.F."/>
        </authorList>
    </citation>
    <scope>NUCLEOTIDE SEQUENCE [LARGE SCALE GENOMIC DNA]</scope>
    <source>
        <strain evidence="2">WS_8</strain>
    </source>
</reference>
<dbReference type="Gene3D" id="3.30.2090.10">
    <property type="entry name" value="Multidrug efflux transporter AcrB TolC docking domain, DN and DC subdomains"/>
    <property type="match status" value="1"/>
</dbReference>
<organism evidence="2 3">
    <name type="scientific">Eiseniibacteriota bacterium</name>
    <dbReference type="NCBI Taxonomy" id="2212470"/>
    <lineage>
        <taxon>Bacteria</taxon>
        <taxon>Candidatus Eiseniibacteriota</taxon>
    </lineage>
</organism>
<dbReference type="PANTHER" id="PTHR32063">
    <property type="match status" value="1"/>
</dbReference>
<dbReference type="PRINTS" id="PR00702">
    <property type="entry name" value="ACRIFLAVINRP"/>
</dbReference>
<dbReference type="Gene3D" id="1.20.1640.10">
    <property type="entry name" value="Multidrug efflux transporter AcrB transmembrane domain"/>
    <property type="match status" value="2"/>
</dbReference>
<protein>
    <submittedName>
        <fullName evidence="2">Efflux RND transporter permease subunit</fullName>
    </submittedName>
</protein>
<feature type="transmembrane region" description="Helical" evidence="1">
    <location>
        <begin position="760"/>
        <end position="786"/>
    </location>
</feature>
<dbReference type="SUPFAM" id="SSF82714">
    <property type="entry name" value="Multidrug efflux transporter AcrB TolC docking domain, DN and DC subdomains"/>
    <property type="match status" value="1"/>
</dbReference>
<feature type="transmembrane region" description="Helical" evidence="1">
    <location>
        <begin position="630"/>
        <end position="650"/>
    </location>
</feature>